<keyword evidence="4" id="KW-1185">Reference proteome</keyword>
<dbReference type="SUPFAM" id="SSF51110">
    <property type="entry name" value="alpha-D-mannose-specific plant lectins"/>
    <property type="match status" value="1"/>
</dbReference>
<feature type="domain" description="Bulb-type lectin" evidence="2">
    <location>
        <begin position="28"/>
        <end position="137"/>
    </location>
</feature>
<dbReference type="PROSITE" id="PS50927">
    <property type="entry name" value="BULB_LECTIN"/>
    <property type="match status" value="1"/>
</dbReference>
<dbReference type="Proteomes" id="UP000315439">
    <property type="component" value="Unassembled WGS sequence"/>
</dbReference>
<dbReference type="SMART" id="SM00108">
    <property type="entry name" value="B_lectin"/>
    <property type="match status" value="1"/>
</dbReference>
<dbReference type="Gene3D" id="2.90.10.10">
    <property type="entry name" value="Bulb-type lectin domain"/>
    <property type="match status" value="1"/>
</dbReference>
<comment type="caution">
    <text evidence="3">The sequence shown here is derived from an EMBL/GenBank/DDBJ whole genome shotgun (WGS) entry which is preliminary data.</text>
</comment>
<accession>A0A545UH02</accession>
<reference evidence="3 4" key="1">
    <citation type="submission" date="2019-07" db="EMBL/GenBank/DDBJ databases">
        <title>Draft genome for Aliikangiella sp. M105.</title>
        <authorList>
            <person name="Wang G."/>
        </authorList>
    </citation>
    <scope>NUCLEOTIDE SEQUENCE [LARGE SCALE GENOMIC DNA]</scope>
    <source>
        <strain evidence="3 4">M105</strain>
    </source>
</reference>
<feature type="signal peptide" evidence="1">
    <location>
        <begin position="1"/>
        <end position="27"/>
    </location>
</feature>
<feature type="chain" id="PRO_5021777192" description="Bulb-type lectin domain-containing protein" evidence="1">
    <location>
        <begin position="28"/>
        <end position="204"/>
    </location>
</feature>
<protein>
    <recommendedName>
        <fullName evidence="2">Bulb-type lectin domain-containing protein</fullName>
    </recommendedName>
</protein>
<sequence length="204" mass="22979">MSVKTSFFSMLCKLSLVFFLFVPHAFAGDTLSSGQWLRVNQKLDSNNGDFKLIMQGDGNLVLYRNSDNKALWSSRTHGNPGAEAIMQGDGNFVVYRNGNPLWSSQTDGNPGSRVIMQTDGNLVVYNPSNQPLWASDTRQPECRIEQVDVWGGKFELGFWQNKPGTCYEYVPLQASPAPYYHYEGIYYCIIYPTYSGKVPVEICE</sequence>
<evidence type="ECO:0000313" key="4">
    <source>
        <dbReference type="Proteomes" id="UP000315439"/>
    </source>
</evidence>
<dbReference type="AlphaFoldDB" id="A0A545UH02"/>
<dbReference type="OrthoDB" id="8443920at2"/>
<dbReference type="EMBL" id="VIKS01000003">
    <property type="protein sequence ID" value="TQV88742.1"/>
    <property type="molecule type" value="Genomic_DNA"/>
</dbReference>
<proteinExistence type="predicted"/>
<keyword evidence="1" id="KW-0732">Signal</keyword>
<evidence type="ECO:0000259" key="2">
    <source>
        <dbReference type="PROSITE" id="PS50927"/>
    </source>
</evidence>
<dbReference type="InterPro" id="IPR001480">
    <property type="entry name" value="Bulb-type_lectin_dom"/>
</dbReference>
<evidence type="ECO:0000313" key="3">
    <source>
        <dbReference type="EMBL" id="TQV88742.1"/>
    </source>
</evidence>
<dbReference type="CDD" id="cd00028">
    <property type="entry name" value="B_lectin"/>
    <property type="match status" value="1"/>
</dbReference>
<name>A0A545UH02_9GAMM</name>
<dbReference type="Gene3D" id="2.90.10.30">
    <property type="match status" value="1"/>
</dbReference>
<evidence type="ECO:0000256" key="1">
    <source>
        <dbReference type="SAM" id="SignalP"/>
    </source>
</evidence>
<dbReference type="RefSeq" id="WP_142892195.1">
    <property type="nucleotide sequence ID" value="NZ_ML660161.1"/>
</dbReference>
<dbReference type="InterPro" id="IPR036426">
    <property type="entry name" value="Bulb-type_lectin_dom_sf"/>
</dbReference>
<gene>
    <name evidence="3" type="ORF">FLL46_04210</name>
</gene>
<organism evidence="3 4">
    <name type="scientific">Aliikangiella coralliicola</name>
    <dbReference type="NCBI Taxonomy" id="2592383"/>
    <lineage>
        <taxon>Bacteria</taxon>
        <taxon>Pseudomonadati</taxon>
        <taxon>Pseudomonadota</taxon>
        <taxon>Gammaproteobacteria</taxon>
        <taxon>Oceanospirillales</taxon>
        <taxon>Pleioneaceae</taxon>
        <taxon>Aliikangiella</taxon>
    </lineage>
</organism>